<sequence length="993" mass="100737">MVDGCSVMASGYQALNGLFGTILIKDGDTCTYRITATTPSSNLVLTANGLSGGFADAWVCDTQDCDGMLLLDLAEGAITQLLAMDYPNGLWLGVRVPADAGLPPGASLEFSTWTDTCTSPAHTPLLFTHTPFDSGLEPGPTYSLCVPKPDSSAGTGRTSFAWGWSLDALPANLADSGFYAQVPPFPVAMRSGSFGVRLTAPPPPDGGLPSAIRLLLLDAADATVAEFSESVKAFYVPPSVAVSRAVIELYVPPGTSDLQNATVEVLRNLAPPSQPPRAADGGGGGVAAAAPPPPPPQRDMCRPAAAPLVLPVDQPPAYSVQMPIASYARVLAGWQVDPTSLQGGCAFRFRATTASGDRVRRHCLHFASSPSPYAAAFAWLASSPRNGQVLLQPHAAVSLPAFPSEDLAVLLSGDGRTAPLMLDYMAELASCAAPGAAPIHLTPNSPDIANDVTLSICSPAPAVVSIADAADTAAPPLAALEFAFSLAPAALPWAFAGPAGYRLALRNMTLGGLGRLPAGWYRAVLLLEPRNVTLTMYLGRTQIFRNGTYYLTGAVDSVAVSAVVVPPPGVSGRQQAVSVVVKLSGVPSKPPQPPSPPPRPPSPQPQPPSPPPRRPPRPQAPSSPLLPPPAVPVPPAPQPPPPSPVRAMPSPPPPDVPGPPPSYASPLIPGSSSRPPAYPPQHPNASSPPSSPSRSPPPPPPLSPLTPSPPPPSQPPQSPDLPSPPPPSQPPLSTDSPSPPPPPPPPLRFDYRRPGLPNPPSPPQAPPSSPSAGGGAPSSPVQPNPEDPSHSPPTSLPPRTPSSLSGEPPAPGWPTPTETGAPTAADILPSAPPTHAAPATPPVYGLPSSTPHAPAYPPHSPPSPPSPSPVTRIYAVYSPPMKIVNDPGSATADGGSTKNSSNVDASNNDTGTNSTNSTGLSPPPTRDAALPPPPTPPTGVVSLVLSGGVGGGMALPSPPPPTGSAATVGGAAQLLTSLAAALVSLTLVLAATA</sequence>
<organism evidence="2 3">
    <name type="scientific">Pleodorina starrii</name>
    <dbReference type="NCBI Taxonomy" id="330485"/>
    <lineage>
        <taxon>Eukaryota</taxon>
        <taxon>Viridiplantae</taxon>
        <taxon>Chlorophyta</taxon>
        <taxon>core chlorophytes</taxon>
        <taxon>Chlorophyceae</taxon>
        <taxon>CS clade</taxon>
        <taxon>Chlamydomonadales</taxon>
        <taxon>Volvocaceae</taxon>
        <taxon>Pleodorina</taxon>
    </lineage>
</organism>
<feature type="region of interest" description="Disordered" evidence="1">
    <location>
        <begin position="584"/>
        <end position="872"/>
    </location>
</feature>
<feature type="region of interest" description="Disordered" evidence="1">
    <location>
        <begin position="885"/>
        <end position="940"/>
    </location>
</feature>
<evidence type="ECO:0000313" key="2">
    <source>
        <dbReference type="EMBL" id="GLC51080.1"/>
    </source>
</evidence>
<evidence type="ECO:0000313" key="3">
    <source>
        <dbReference type="Proteomes" id="UP001165080"/>
    </source>
</evidence>
<feature type="compositionally biased region" description="Polar residues" evidence="1">
    <location>
        <begin position="894"/>
        <end position="905"/>
    </location>
</feature>
<feature type="compositionally biased region" description="Low complexity" evidence="1">
    <location>
        <begin position="906"/>
        <end position="920"/>
    </location>
</feature>
<dbReference type="Proteomes" id="UP001165080">
    <property type="component" value="Unassembled WGS sequence"/>
</dbReference>
<feature type="region of interest" description="Disordered" evidence="1">
    <location>
        <begin position="270"/>
        <end position="302"/>
    </location>
</feature>
<accession>A0A9W6BFZ5</accession>
<feature type="compositionally biased region" description="Pro residues" evidence="1">
    <location>
        <begin position="737"/>
        <end position="747"/>
    </location>
</feature>
<name>A0A9W6BFZ5_9CHLO</name>
<feature type="compositionally biased region" description="Pro residues" evidence="1">
    <location>
        <begin position="689"/>
        <end position="730"/>
    </location>
</feature>
<feature type="compositionally biased region" description="Pro residues" evidence="1">
    <location>
        <begin position="854"/>
        <end position="868"/>
    </location>
</feature>
<reference evidence="2 3" key="1">
    <citation type="journal article" date="2023" name="Commun. Biol.">
        <title>Reorganization of the ancestral sex-determining regions during the evolution of trioecy in Pleodorina starrii.</title>
        <authorList>
            <person name="Takahashi K."/>
            <person name="Suzuki S."/>
            <person name="Kawai-Toyooka H."/>
            <person name="Yamamoto K."/>
            <person name="Hamaji T."/>
            <person name="Ootsuki R."/>
            <person name="Yamaguchi H."/>
            <person name="Kawachi M."/>
            <person name="Higashiyama T."/>
            <person name="Nozaki H."/>
        </authorList>
    </citation>
    <scope>NUCLEOTIDE SEQUENCE [LARGE SCALE GENOMIC DNA]</scope>
    <source>
        <strain evidence="2 3">NIES-4479</strain>
    </source>
</reference>
<feature type="compositionally biased region" description="Pro residues" evidence="1">
    <location>
        <begin position="780"/>
        <end position="800"/>
    </location>
</feature>
<gene>
    <name evidence="2" type="primary">PLEST009876</name>
    <name evidence="2" type="ORF">PLESTB_000463900</name>
</gene>
<feature type="compositionally biased region" description="Pro residues" evidence="1">
    <location>
        <begin position="921"/>
        <end position="937"/>
    </location>
</feature>
<feature type="compositionally biased region" description="Pro residues" evidence="1">
    <location>
        <begin position="756"/>
        <end position="769"/>
    </location>
</feature>
<keyword evidence="3" id="KW-1185">Reference proteome</keyword>
<protein>
    <submittedName>
        <fullName evidence="2">Uncharacterized protein</fullName>
    </submittedName>
</protein>
<proteinExistence type="predicted"/>
<dbReference type="EMBL" id="BRXU01000004">
    <property type="protein sequence ID" value="GLC51080.1"/>
    <property type="molecule type" value="Genomic_DNA"/>
</dbReference>
<comment type="caution">
    <text evidence="2">The sequence shown here is derived from an EMBL/GenBank/DDBJ whole genome shotgun (WGS) entry which is preliminary data.</text>
</comment>
<evidence type="ECO:0000256" key="1">
    <source>
        <dbReference type="SAM" id="MobiDB-lite"/>
    </source>
</evidence>
<dbReference type="OrthoDB" id="548009at2759"/>
<feature type="compositionally biased region" description="Low complexity" evidence="1">
    <location>
        <begin position="815"/>
        <end position="825"/>
    </location>
</feature>
<dbReference type="AlphaFoldDB" id="A0A9W6BFZ5"/>
<feature type="compositionally biased region" description="Pro residues" evidence="1">
    <location>
        <begin position="588"/>
        <end position="663"/>
    </location>
</feature>